<dbReference type="AlphaFoldDB" id="A0A0E9QUQ1"/>
<keyword evidence="1" id="KW-1133">Transmembrane helix</keyword>
<name>A0A0E9QUQ1_ANGAN</name>
<evidence type="ECO:0000256" key="1">
    <source>
        <dbReference type="SAM" id="Phobius"/>
    </source>
</evidence>
<evidence type="ECO:0000313" key="2">
    <source>
        <dbReference type="EMBL" id="JAH20564.1"/>
    </source>
</evidence>
<accession>A0A0E9QUQ1</accession>
<protein>
    <submittedName>
        <fullName evidence="2">Uncharacterized protein</fullName>
    </submittedName>
</protein>
<keyword evidence="1" id="KW-0812">Transmembrane</keyword>
<sequence length="60" mass="7085">MTWVTSVFLISVIWKFVVLQCFSIKTQKLKSRHRSGMFTYCDGSNTSEYKQLHTLLHVIF</sequence>
<proteinExistence type="predicted"/>
<feature type="transmembrane region" description="Helical" evidence="1">
    <location>
        <begin position="6"/>
        <end position="24"/>
    </location>
</feature>
<dbReference type="EMBL" id="GBXM01088013">
    <property type="protein sequence ID" value="JAH20564.1"/>
    <property type="molecule type" value="Transcribed_RNA"/>
</dbReference>
<keyword evidence="1" id="KW-0472">Membrane</keyword>
<reference evidence="2" key="2">
    <citation type="journal article" date="2015" name="Fish Shellfish Immunol.">
        <title>Early steps in the European eel (Anguilla anguilla)-Vibrio vulnificus interaction in the gills: Role of the RtxA13 toxin.</title>
        <authorList>
            <person name="Callol A."/>
            <person name="Pajuelo D."/>
            <person name="Ebbesson L."/>
            <person name="Teles M."/>
            <person name="MacKenzie S."/>
            <person name="Amaro C."/>
        </authorList>
    </citation>
    <scope>NUCLEOTIDE SEQUENCE</scope>
</reference>
<organism evidence="2">
    <name type="scientific">Anguilla anguilla</name>
    <name type="common">European freshwater eel</name>
    <name type="synonym">Muraena anguilla</name>
    <dbReference type="NCBI Taxonomy" id="7936"/>
    <lineage>
        <taxon>Eukaryota</taxon>
        <taxon>Metazoa</taxon>
        <taxon>Chordata</taxon>
        <taxon>Craniata</taxon>
        <taxon>Vertebrata</taxon>
        <taxon>Euteleostomi</taxon>
        <taxon>Actinopterygii</taxon>
        <taxon>Neopterygii</taxon>
        <taxon>Teleostei</taxon>
        <taxon>Anguilliformes</taxon>
        <taxon>Anguillidae</taxon>
        <taxon>Anguilla</taxon>
    </lineage>
</organism>
<reference evidence="2" key="1">
    <citation type="submission" date="2014-11" db="EMBL/GenBank/DDBJ databases">
        <authorList>
            <person name="Amaro Gonzalez C."/>
        </authorList>
    </citation>
    <scope>NUCLEOTIDE SEQUENCE</scope>
</reference>